<keyword evidence="3" id="KW-1185">Reference proteome</keyword>
<protein>
    <submittedName>
        <fullName evidence="2">Group II intron reverse transcriptase/maturase</fullName>
    </submittedName>
</protein>
<dbReference type="InterPro" id="IPR025960">
    <property type="entry name" value="RVT_N"/>
</dbReference>
<dbReference type="Proteomes" id="UP000481033">
    <property type="component" value="Unassembled WGS sequence"/>
</dbReference>
<keyword evidence="2" id="KW-0695">RNA-directed DNA polymerase</keyword>
<dbReference type="PANTHER" id="PTHR34047">
    <property type="entry name" value="NUCLEAR INTRON MATURASE 1, MITOCHONDRIAL-RELATED"/>
    <property type="match status" value="1"/>
</dbReference>
<dbReference type="Pfam" id="PF13655">
    <property type="entry name" value="RVT_N"/>
    <property type="match status" value="1"/>
</dbReference>
<organism evidence="2 3">
    <name type="scientific">Adonisia turfae CCMR0081</name>
    <dbReference type="NCBI Taxonomy" id="2292702"/>
    <lineage>
        <taxon>Bacteria</taxon>
        <taxon>Bacillati</taxon>
        <taxon>Cyanobacteriota</taxon>
        <taxon>Adonisia</taxon>
        <taxon>Adonisia turfae</taxon>
    </lineage>
</organism>
<gene>
    <name evidence="2" type="ORF">DXZ20_09070</name>
</gene>
<reference evidence="2 3" key="1">
    <citation type="journal article" date="2020" name="Microb. Ecol.">
        <title>Ecogenomics of the Marine Benthic Filamentous Cyanobacterium Adonisia.</title>
        <authorList>
            <person name="Walter J.M."/>
            <person name="Coutinho F.H."/>
            <person name="Leomil L."/>
            <person name="Hargreaves P.I."/>
            <person name="Campeao M.E."/>
            <person name="Vieira V.V."/>
            <person name="Silva B.S."/>
            <person name="Fistarol G.O."/>
            <person name="Salomon P.S."/>
            <person name="Sawabe T."/>
            <person name="Mino S."/>
            <person name="Hosokawa M."/>
            <person name="Miyashita H."/>
            <person name="Maruyama F."/>
            <person name="van Verk M.C."/>
            <person name="Dutilh B.E."/>
            <person name="Thompson C.C."/>
            <person name="Thompson F.L."/>
        </authorList>
    </citation>
    <scope>NUCLEOTIDE SEQUENCE [LARGE SCALE GENOMIC DNA]</scope>
    <source>
        <strain evidence="2 3">CCMR0081</strain>
    </source>
</reference>
<feature type="domain" description="Reverse transcriptase N-terminal" evidence="1">
    <location>
        <begin position="16"/>
        <end position="97"/>
    </location>
</feature>
<dbReference type="PANTHER" id="PTHR34047:SF10">
    <property type="entry name" value="GROUP II INTRON-ASSOCIATED OPEN READING FRAME"/>
    <property type="match status" value="1"/>
</dbReference>
<dbReference type="GO" id="GO:0003964">
    <property type="term" value="F:RNA-directed DNA polymerase activity"/>
    <property type="evidence" value="ECO:0007669"/>
    <property type="project" value="UniProtKB-KW"/>
</dbReference>
<keyword evidence="2" id="KW-0808">Transferase</keyword>
<accession>A0A6M0RIS3</accession>
<name>A0A6M0RIS3_9CYAN</name>
<keyword evidence="2" id="KW-0548">Nucleotidyltransferase</keyword>
<evidence type="ECO:0000259" key="1">
    <source>
        <dbReference type="Pfam" id="PF13655"/>
    </source>
</evidence>
<evidence type="ECO:0000313" key="3">
    <source>
        <dbReference type="Proteomes" id="UP000481033"/>
    </source>
</evidence>
<comment type="caution">
    <text evidence="2">The sequence shown here is derived from an EMBL/GenBank/DDBJ whole genome shotgun (WGS) entry which is preliminary data.</text>
</comment>
<evidence type="ECO:0000313" key="2">
    <source>
        <dbReference type="EMBL" id="NEZ55820.1"/>
    </source>
</evidence>
<dbReference type="InterPro" id="IPR051083">
    <property type="entry name" value="GrpII_Intron_Splice-Mob/Def"/>
</dbReference>
<dbReference type="EMBL" id="QXHD01000004">
    <property type="protein sequence ID" value="NEZ55820.1"/>
    <property type="molecule type" value="Genomic_DNA"/>
</dbReference>
<proteinExistence type="predicted"/>
<sequence length="128" mass="14358">MTVSPTGAVSREAIGWHDINWRVVNQNVRRLQARIVKATQAGRWGKVKALQRLLTHSFSGKALAVKRVTENSGRRTSGVDRVLWDTPKGKMKAVGALKQRGYCPRPLRRVYIEKSNGKLRPLGIPTVF</sequence>
<dbReference type="AlphaFoldDB" id="A0A6M0RIS3"/>
<dbReference type="RefSeq" id="WP_250565687.1">
    <property type="nucleotide sequence ID" value="NZ_QXHD01000004.1"/>
</dbReference>
<feature type="non-terminal residue" evidence="2">
    <location>
        <position position="128"/>
    </location>
</feature>